<dbReference type="PRINTS" id="PR00332">
    <property type="entry name" value="HISTRIAD"/>
</dbReference>
<dbReference type="Gene3D" id="3.30.428.10">
    <property type="entry name" value="HIT-like"/>
    <property type="match status" value="1"/>
</dbReference>
<dbReference type="Proteomes" id="UP000659084">
    <property type="component" value="Unassembled WGS sequence"/>
</dbReference>
<dbReference type="InterPro" id="IPR001310">
    <property type="entry name" value="Histidine_triad_HIT"/>
</dbReference>
<organism evidence="4 5">
    <name type="scientific">Serratia fonticola</name>
    <dbReference type="NCBI Taxonomy" id="47917"/>
    <lineage>
        <taxon>Bacteria</taxon>
        <taxon>Pseudomonadati</taxon>
        <taxon>Pseudomonadota</taxon>
        <taxon>Gammaproteobacteria</taxon>
        <taxon>Enterobacterales</taxon>
        <taxon>Yersiniaceae</taxon>
        <taxon>Serratia</taxon>
    </lineage>
</organism>
<dbReference type="PROSITE" id="PS51084">
    <property type="entry name" value="HIT_2"/>
    <property type="match status" value="1"/>
</dbReference>
<feature type="domain" description="HIT" evidence="3">
    <location>
        <begin position="5"/>
        <end position="110"/>
    </location>
</feature>
<feature type="short sequence motif" description="Histidine triad motif" evidence="2">
    <location>
        <begin position="95"/>
        <end position="99"/>
    </location>
</feature>
<proteinExistence type="predicted"/>
<evidence type="ECO:0000256" key="2">
    <source>
        <dbReference type="PROSITE-ProRule" id="PRU00464"/>
    </source>
</evidence>
<accession>A0AAW3WNQ1</accession>
<feature type="active site" description="Tele-AMP-histidine intermediate" evidence="1">
    <location>
        <position position="99"/>
    </location>
</feature>
<dbReference type="EMBL" id="JACNYO010000007">
    <property type="protein sequence ID" value="MBC3212446.1"/>
    <property type="molecule type" value="Genomic_DNA"/>
</dbReference>
<dbReference type="GO" id="GO:0003824">
    <property type="term" value="F:catalytic activity"/>
    <property type="evidence" value="ECO:0007669"/>
    <property type="project" value="InterPro"/>
</dbReference>
<dbReference type="Pfam" id="PF01230">
    <property type="entry name" value="HIT"/>
    <property type="match status" value="1"/>
</dbReference>
<dbReference type="InterPro" id="IPR011146">
    <property type="entry name" value="HIT-like"/>
</dbReference>
<protein>
    <submittedName>
        <fullName evidence="4">HIT family protein</fullName>
    </submittedName>
</protein>
<dbReference type="AlphaFoldDB" id="A0AAW3WNQ1"/>
<gene>
    <name evidence="4" type="ORF">H8J20_09865</name>
</gene>
<evidence type="ECO:0000313" key="4">
    <source>
        <dbReference type="EMBL" id="MBC3212446.1"/>
    </source>
</evidence>
<dbReference type="PANTHER" id="PTHR46648:SF1">
    <property type="entry name" value="ADENOSINE 5'-MONOPHOSPHORAMIDASE HNT1"/>
    <property type="match status" value="1"/>
</dbReference>
<comment type="caution">
    <text evidence="4">The sequence shown here is derived from an EMBL/GenBank/DDBJ whole genome shotgun (WGS) entry which is preliminary data.</text>
</comment>
<evidence type="ECO:0000259" key="3">
    <source>
        <dbReference type="PROSITE" id="PS51084"/>
    </source>
</evidence>
<evidence type="ECO:0000256" key="1">
    <source>
        <dbReference type="PIRSR" id="PIRSR601310-1"/>
    </source>
</evidence>
<dbReference type="SUPFAM" id="SSF54197">
    <property type="entry name" value="HIT-like"/>
    <property type="match status" value="1"/>
</dbReference>
<evidence type="ECO:0000313" key="5">
    <source>
        <dbReference type="Proteomes" id="UP000659084"/>
    </source>
</evidence>
<sequence>MSSCIVCSISNRLLESHIIYESESVICFLDHRPISEGHVLLCPKKHYPNIMDLPNEILFEIFSLAKKMALFLQGKFKCDGVSLLQNNGLFNDLGHFHLHLFPRFNGDGFYWNSPNDEVFSLDKLAHTKKIFIDF</sequence>
<dbReference type="PANTHER" id="PTHR46648">
    <property type="entry name" value="HIT FAMILY PROTEIN 1"/>
    <property type="match status" value="1"/>
</dbReference>
<name>A0AAW3WNQ1_SERFO</name>
<reference evidence="4" key="1">
    <citation type="submission" date="2020-08" db="EMBL/GenBank/DDBJ databases">
        <title>Food and environmental bacterial isolates.</title>
        <authorList>
            <person name="Richter L."/>
            <person name="Du Plessis E.M."/>
            <person name="Duvenage S."/>
            <person name="Allam M."/>
            <person name="Korsten L."/>
        </authorList>
    </citation>
    <scope>NUCLEOTIDE SEQUENCE</scope>
    <source>
        <strain evidence="4">UPMP2127</strain>
    </source>
</reference>
<dbReference type="GO" id="GO:0009117">
    <property type="term" value="P:nucleotide metabolic process"/>
    <property type="evidence" value="ECO:0007669"/>
    <property type="project" value="TreeGrafter"/>
</dbReference>
<dbReference type="RefSeq" id="WP_179252337.1">
    <property type="nucleotide sequence ID" value="NZ_JACBIV010000006.1"/>
</dbReference>
<dbReference type="InterPro" id="IPR036265">
    <property type="entry name" value="HIT-like_sf"/>
</dbReference>